<keyword evidence="2" id="KW-1185">Reference proteome</keyword>
<accession>A0A2Z6NEG6</accession>
<organism evidence="1 2">
    <name type="scientific">Trifolium subterraneum</name>
    <name type="common">Subterranean clover</name>
    <dbReference type="NCBI Taxonomy" id="3900"/>
    <lineage>
        <taxon>Eukaryota</taxon>
        <taxon>Viridiplantae</taxon>
        <taxon>Streptophyta</taxon>
        <taxon>Embryophyta</taxon>
        <taxon>Tracheophyta</taxon>
        <taxon>Spermatophyta</taxon>
        <taxon>Magnoliopsida</taxon>
        <taxon>eudicotyledons</taxon>
        <taxon>Gunneridae</taxon>
        <taxon>Pentapetalae</taxon>
        <taxon>rosids</taxon>
        <taxon>fabids</taxon>
        <taxon>Fabales</taxon>
        <taxon>Fabaceae</taxon>
        <taxon>Papilionoideae</taxon>
        <taxon>50 kb inversion clade</taxon>
        <taxon>NPAAA clade</taxon>
        <taxon>Hologalegina</taxon>
        <taxon>IRL clade</taxon>
        <taxon>Trifolieae</taxon>
        <taxon>Trifolium</taxon>
    </lineage>
</organism>
<dbReference type="AlphaFoldDB" id="A0A2Z6NEG6"/>
<dbReference type="EMBL" id="DF973903">
    <property type="protein sequence ID" value="GAU42191.1"/>
    <property type="molecule type" value="Genomic_DNA"/>
</dbReference>
<gene>
    <name evidence="1" type="ORF">TSUD_305360</name>
</gene>
<protein>
    <submittedName>
        <fullName evidence="1">Uncharacterized protein</fullName>
    </submittedName>
</protein>
<name>A0A2Z6NEG6_TRISU</name>
<proteinExistence type="predicted"/>
<dbReference type="Proteomes" id="UP000242715">
    <property type="component" value="Unassembled WGS sequence"/>
</dbReference>
<evidence type="ECO:0000313" key="1">
    <source>
        <dbReference type="EMBL" id="GAU42191.1"/>
    </source>
</evidence>
<sequence>MRSCLLHPPLLKTIFDLCSVINVKFWFGRQLNLPSKFVDVSKLVSPLSHVRGVWVTREERGQTTV</sequence>
<evidence type="ECO:0000313" key="2">
    <source>
        <dbReference type="Proteomes" id="UP000242715"/>
    </source>
</evidence>
<reference evidence="2" key="1">
    <citation type="journal article" date="2017" name="Front. Plant Sci.">
        <title>Climate Clever Clovers: New Paradigm to Reduce the Environmental Footprint of Ruminants by Breeding Low Methanogenic Forages Utilizing Haplotype Variation.</title>
        <authorList>
            <person name="Kaur P."/>
            <person name="Appels R."/>
            <person name="Bayer P.E."/>
            <person name="Keeble-Gagnere G."/>
            <person name="Wang J."/>
            <person name="Hirakawa H."/>
            <person name="Shirasawa K."/>
            <person name="Vercoe P."/>
            <person name="Stefanova K."/>
            <person name="Durmic Z."/>
            <person name="Nichols P."/>
            <person name="Revell C."/>
            <person name="Isobe S.N."/>
            <person name="Edwards D."/>
            <person name="Erskine W."/>
        </authorList>
    </citation>
    <scope>NUCLEOTIDE SEQUENCE [LARGE SCALE GENOMIC DNA]</scope>
    <source>
        <strain evidence="2">cv. Daliak</strain>
    </source>
</reference>